<dbReference type="GO" id="GO:0004029">
    <property type="term" value="F:aldehyde dehydrogenase (NAD+) activity"/>
    <property type="evidence" value="ECO:0007669"/>
    <property type="project" value="TreeGrafter"/>
</dbReference>
<comment type="caution">
    <text evidence="2">The sequence shown here is derived from an EMBL/GenBank/DDBJ whole genome shotgun (WGS) entry which is preliminary data.</text>
</comment>
<evidence type="ECO:0000313" key="2">
    <source>
        <dbReference type="EMBL" id="OBI37058.1"/>
    </source>
</evidence>
<dbReference type="GO" id="GO:0005737">
    <property type="term" value="C:cytoplasm"/>
    <property type="evidence" value="ECO:0007669"/>
    <property type="project" value="TreeGrafter"/>
</dbReference>
<dbReference type="Gene3D" id="3.40.50.720">
    <property type="entry name" value="NAD(P)-binding Rossmann-like Domain"/>
    <property type="match status" value="1"/>
</dbReference>
<organism evidence="2 3">
    <name type="scientific">Mycobacterium colombiense</name>
    <dbReference type="NCBI Taxonomy" id="339268"/>
    <lineage>
        <taxon>Bacteria</taxon>
        <taxon>Bacillati</taxon>
        <taxon>Actinomycetota</taxon>
        <taxon>Actinomycetes</taxon>
        <taxon>Mycobacteriales</taxon>
        <taxon>Mycobacteriaceae</taxon>
        <taxon>Mycobacterium</taxon>
        <taxon>Mycobacterium avium complex (MAC)</taxon>
    </lineage>
</organism>
<evidence type="ECO:0000313" key="3">
    <source>
        <dbReference type="Proteomes" id="UP000091846"/>
    </source>
</evidence>
<dbReference type="Pfam" id="PF01370">
    <property type="entry name" value="Epimerase"/>
    <property type="match status" value="1"/>
</dbReference>
<accession>A0A1A2YHW9</accession>
<dbReference type="InterPro" id="IPR051783">
    <property type="entry name" value="NAD(P)-dependent_oxidoreduct"/>
</dbReference>
<protein>
    <submittedName>
        <fullName evidence="2">Epimerase</fullName>
    </submittedName>
</protein>
<proteinExistence type="predicted"/>
<dbReference type="SUPFAM" id="SSF51735">
    <property type="entry name" value="NAD(P)-binding Rossmann-fold domains"/>
    <property type="match status" value="1"/>
</dbReference>
<dbReference type="EMBL" id="LZKI01000162">
    <property type="protein sequence ID" value="OBI37058.1"/>
    <property type="molecule type" value="Genomic_DNA"/>
</dbReference>
<feature type="domain" description="NAD-dependent epimerase/dehydratase" evidence="1">
    <location>
        <begin position="3"/>
        <end position="230"/>
    </location>
</feature>
<evidence type="ECO:0000259" key="1">
    <source>
        <dbReference type="Pfam" id="PF01370"/>
    </source>
</evidence>
<dbReference type="PANTHER" id="PTHR48079:SF6">
    <property type="entry name" value="NAD(P)-BINDING DOMAIN-CONTAINING PROTEIN-RELATED"/>
    <property type="match status" value="1"/>
</dbReference>
<dbReference type="InterPro" id="IPR001509">
    <property type="entry name" value="Epimerase_deHydtase"/>
</dbReference>
<dbReference type="RefSeq" id="WP_065030491.1">
    <property type="nucleotide sequence ID" value="NZ_LZKI01000162.1"/>
</dbReference>
<dbReference type="InterPro" id="IPR036291">
    <property type="entry name" value="NAD(P)-bd_dom_sf"/>
</dbReference>
<dbReference type="PANTHER" id="PTHR48079">
    <property type="entry name" value="PROTEIN YEEZ"/>
    <property type="match status" value="1"/>
</dbReference>
<reference evidence="2 3" key="1">
    <citation type="submission" date="2016-06" db="EMBL/GenBank/DDBJ databases">
        <authorList>
            <person name="Kjaerup R.B."/>
            <person name="Dalgaard T.S."/>
            <person name="Juul-Madsen H.R."/>
        </authorList>
    </citation>
    <scope>NUCLEOTIDE SEQUENCE [LARGE SCALE GENOMIC DNA]</scope>
    <source>
        <strain evidence="2 3">E1334</strain>
    </source>
</reference>
<dbReference type="OrthoDB" id="5491199at2"/>
<gene>
    <name evidence="2" type="ORF">A5708_07095</name>
</gene>
<dbReference type="Proteomes" id="UP000091846">
    <property type="component" value="Unassembled WGS sequence"/>
</dbReference>
<dbReference type="AlphaFoldDB" id="A0A1A2YHW9"/>
<sequence length="339" mass="35598">MRVLITGATGFVGAWTAKAVHEHGHTLRLLVRDPAKLAPIASALSFDDSDVVVGDMTDARRVGEALDGCDAVIHAAAVIALRAGEADQMINANLAGAHNVIGQAAQRDIDPIIHVSSVTALWHPRCALLHAELPPHGGGDDYATSKVRVEEYVRDLQALGAPVVVTYPSTVIGPAAGDQYGESGEAIAAFVKSGILGRGAGLTIGDVRDIAEAHARLLQPGRGPRRYVLGGHYLTGGQLAAELSSITGRTVRHIGVPDELLIGAGKLADRFRSRVPAALSKLSEAGVRYLVDQPPADNAPAERDLGVRFRPAAESLQDLLADRARQRAARRSAIEGAPQ</sequence>
<name>A0A1A2YHW9_9MYCO</name>